<protein>
    <submittedName>
        <fullName evidence="1">Uncharacterized protein</fullName>
    </submittedName>
</protein>
<proteinExistence type="predicted"/>
<dbReference type="KEGG" id="ome:OLMES_0121"/>
<keyword evidence="2" id="KW-1185">Reference proteome</keyword>
<organism evidence="1 2">
    <name type="scientific">Oleiphilus messinensis</name>
    <dbReference type="NCBI Taxonomy" id="141451"/>
    <lineage>
        <taxon>Bacteria</taxon>
        <taxon>Pseudomonadati</taxon>
        <taxon>Pseudomonadota</taxon>
        <taxon>Gammaproteobacteria</taxon>
        <taxon>Oceanospirillales</taxon>
        <taxon>Oleiphilaceae</taxon>
        <taxon>Oleiphilus</taxon>
    </lineage>
</organism>
<reference evidence="1 2" key="1">
    <citation type="submission" date="2017-05" db="EMBL/GenBank/DDBJ databases">
        <title>Genomic insights into alkan degradation activity of Oleiphilus messinensis.</title>
        <authorList>
            <person name="Kozyavkin S.A."/>
            <person name="Slesarev A.I."/>
            <person name="Golyshin P.N."/>
            <person name="Korzhenkov A."/>
            <person name="Golyshina O.N."/>
            <person name="Toshchakov S.V."/>
        </authorList>
    </citation>
    <scope>NUCLEOTIDE SEQUENCE [LARGE SCALE GENOMIC DNA]</scope>
    <source>
        <strain evidence="1 2">ME102</strain>
    </source>
</reference>
<name>A0A1Y0I1Y8_9GAMM</name>
<dbReference type="EMBL" id="CP021425">
    <property type="protein sequence ID" value="ARU54229.1"/>
    <property type="molecule type" value="Genomic_DNA"/>
</dbReference>
<evidence type="ECO:0000313" key="1">
    <source>
        <dbReference type="EMBL" id="ARU54229.1"/>
    </source>
</evidence>
<dbReference type="Proteomes" id="UP000196027">
    <property type="component" value="Chromosome"/>
</dbReference>
<gene>
    <name evidence="1" type="ORF">OLMES_0121</name>
</gene>
<dbReference type="AlphaFoldDB" id="A0A1Y0I1Y8"/>
<evidence type="ECO:0000313" key="2">
    <source>
        <dbReference type="Proteomes" id="UP000196027"/>
    </source>
</evidence>
<sequence length="61" mass="6842">MIILCREKMTFSGTAPKRSRLQPNNEQNQGELDLIGDPLEMAVDQYIEAIYGNDPPPPVPE</sequence>
<accession>A0A1Y0I1Y8</accession>